<evidence type="ECO:0000256" key="6">
    <source>
        <dbReference type="ARBA" id="ARBA00023274"/>
    </source>
</evidence>
<sequence length="274" mass="31459">MQFCRPALSQAVKRQILSVKNISSSTQLVEKWDIVCGVCLERKPVITRPLNDLEIRFSKMLQQIELENSQKSEHELRCEADAKRAQEFKKGKISTEDLDKAVGQSATEFEDVSMKELKAFQVAPRITEADEKNDIKSMDRKLDKHLLFIIAENLGKNNLWVLPHDLVKGEESLREAAERILSEKCGSKVRARFYGNAPCGFYKYKYPKSMRQNALGAKIFFMKAQYLKGSIEEAKVKDYSWASRDELANCFHASYHKAVRPFLIDDESAELNEK</sequence>
<dbReference type="EMBL" id="JBBCAQ010000037">
    <property type="protein sequence ID" value="KAK7574204.1"/>
    <property type="molecule type" value="Genomic_DNA"/>
</dbReference>
<dbReference type="InterPro" id="IPR021757">
    <property type="entry name" value="Ribosomal_mL46_N"/>
</dbReference>
<protein>
    <recommendedName>
        <fullName evidence="7">Large ribosomal subunit protein mL46</fullName>
    </recommendedName>
    <alternativeName>
        <fullName evidence="8">39S ribosomal protein L46, mitochondrial</fullName>
    </alternativeName>
</protein>
<name>A0AAN9T6T7_9HEMI</name>
<keyword evidence="6" id="KW-0687">Ribonucleoprotein</keyword>
<evidence type="ECO:0000259" key="9">
    <source>
        <dbReference type="Pfam" id="PF11788"/>
    </source>
</evidence>
<evidence type="ECO:0000256" key="8">
    <source>
        <dbReference type="ARBA" id="ARBA00035534"/>
    </source>
</evidence>
<evidence type="ECO:0000256" key="7">
    <source>
        <dbReference type="ARBA" id="ARBA00035190"/>
    </source>
</evidence>
<evidence type="ECO:0000256" key="4">
    <source>
        <dbReference type="ARBA" id="ARBA00022980"/>
    </source>
</evidence>
<dbReference type="Proteomes" id="UP001367676">
    <property type="component" value="Unassembled WGS sequence"/>
</dbReference>
<keyword evidence="3" id="KW-0809">Transit peptide</keyword>
<dbReference type="AlphaFoldDB" id="A0AAN9T6T7"/>
<keyword evidence="4" id="KW-0689">Ribosomal protein</keyword>
<dbReference type="InterPro" id="IPR015797">
    <property type="entry name" value="NUDIX_hydrolase-like_dom_sf"/>
</dbReference>
<proteinExistence type="inferred from homology"/>
<comment type="caution">
    <text evidence="10">The sequence shown here is derived from an EMBL/GenBank/DDBJ whole genome shotgun (WGS) entry which is preliminary data.</text>
</comment>
<dbReference type="FunFam" id="3.90.79.10:FF:000018">
    <property type="entry name" value="39S ribosomal protein L46, mitochondrial"/>
    <property type="match status" value="1"/>
</dbReference>
<reference evidence="10 11" key="1">
    <citation type="submission" date="2024-03" db="EMBL/GenBank/DDBJ databases">
        <title>Adaptation during the transition from Ophiocordyceps entomopathogen to insect associate is accompanied by gene loss and intensified selection.</title>
        <authorList>
            <person name="Ward C.M."/>
            <person name="Onetto C.A."/>
            <person name="Borneman A.R."/>
        </authorList>
    </citation>
    <scope>NUCLEOTIDE SEQUENCE [LARGE SCALE GENOMIC DNA]</scope>
    <source>
        <strain evidence="10">AWRI1</strain>
        <tissue evidence="10">Single Adult Female</tissue>
    </source>
</reference>
<evidence type="ECO:0000256" key="1">
    <source>
        <dbReference type="ARBA" id="ARBA00004173"/>
    </source>
</evidence>
<dbReference type="GO" id="GO:0005743">
    <property type="term" value="C:mitochondrial inner membrane"/>
    <property type="evidence" value="ECO:0007669"/>
    <property type="project" value="UniProtKB-ARBA"/>
</dbReference>
<keyword evidence="11" id="KW-1185">Reference proteome</keyword>
<comment type="subcellular location">
    <subcellularLocation>
        <location evidence="1">Mitochondrion</location>
    </subcellularLocation>
</comment>
<dbReference type="GO" id="GO:0005762">
    <property type="term" value="C:mitochondrial large ribosomal subunit"/>
    <property type="evidence" value="ECO:0007669"/>
    <property type="project" value="TreeGrafter"/>
</dbReference>
<evidence type="ECO:0000256" key="2">
    <source>
        <dbReference type="ARBA" id="ARBA00009070"/>
    </source>
</evidence>
<dbReference type="PANTHER" id="PTHR13124:SF12">
    <property type="entry name" value="LARGE RIBOSOMAL SUBUNIT PROTEIN ML46"/>
    <property type="match status" value="1"/>
</dbReference>
<dbReference type="PANTHER" id="PTHR13124">
    <property type="entry name" value="39S RIBOSOMAL PROTEIN L46, MITOCHONDRIAL PRECURSOR-RELATED"/>
    <property type="match status" value="1"/>
</dbReference>
<accession>A0AAN9T6T7</accession>
<dbReference type="SUPFAM" id="SSF55811">
    <property type="entry name" value="Nudix"/>
    <property type="match status" value="1"/>
</dbReference>
<evidence type="ECO:0000313" key="10">
    <source>
        <dbReference type="EMBL" id="KAK7574204.1"/>
    </source>
</evidence>
<dbReference type="Pfam" id="PF11788">
    <property type="entry name" value="MRP-L46"/>
    <property type="match status" value="1"/>
</dbReference>
<dbReference type="CDD" id="cd04661">
    <property type="entry name" value="NUDIX_MRP_L46"/>
    <property type="match status" value="1"/>
</dbReference>
<dbReference type="Gene3D" id="3.90.79.10">
    <property type="entry name" value="Nucleoside Triphosphate Pyrophosphohydrolase"/>
    <property type="match status" value="1"/>
</dbReference>
<dbReference type="GO" id="GO:0003735">
    <property type="term" value="F:structural constituent of ribosome"/>
    <property type="evidence" value="ECO:0007669"/>
    <property type="project" value="InterPro"/>
</dbReference>
<comment type="similarity">
    <text evidence="2">Belongs to the mitochondrion-specific ribosomal protein mL46 family.</text>
</comment>
<dbReference type="InterPro" id="IPR033650">
    <property type="entry name" value="Ribosomal_mL46_NUDIX"/>
</dbReference>
<keyword evidence="5" id="KW-0496">Mitochondrion</keyword>
<organism evidence="10 11">
    <name type="scientific">Parthenolecanium corni</name>
    <dbReference type="NCBI Taxonomy" id="536013"/>
    <lineage>
        <taxon>Eukaryota</taxon>
        <taxon>Metazoa</taxon>
        <taxon>Ecdysozoa</taxon>
        <taxon>Arthropoda</taxon>
        <taxon>Hexapoda</taxon>
        <taxon>Insecta</taxon>
        <taxon>Pterygota</taxon>
        <taxon>Neoptera</taxon>
        <taxon>Paraneoptera</taxon>
        <taxon>Hemiptera</taxon>
        <taxon>Sternorrhyncha</taxon>
        <taxon>Coccoidea</taxon>
        <taxon>Coccidae</taxon>
        <taxon>Parthenolecanium</taxon>
    </lineage>
</organism>
<evidence type="ECO:0000256" key="5">
    <source>
        <dbReference type="ARBA" id="ARBA00023128"/>
    </source>
</evidence>
<feature type="domain" description="Large ribosomal subunit protein mL46 N-terminal" evidence="9">
    <location>
        <begin position="32"/>
        <end position="130"/>
    </location>
</feature>
<evidence type="ECO:0000313" key="11">
    <source>
        <dbReference type="Proteomes" id="UP001367676"/>
    </source>
</evidence>
<evidence type="ECO:0000256" key="3">
    <source>
        <dbReference type="ARBA" id="ARBA00022946"/>
    </source>
</evidence>
<gene>
    <name evidence="10" type="ORF">V9T40_011395</name>
</gene>
<dbReference type="InterPro" id="IPR040008">
    <property type="entry name" value="Ribosomal_mL46"/>
</dbReference>